<name>A0A176Z8R8_9BRAD</name>
<dbReference type="RefSeq" id="WP_063696075.1">
    <property type="nucleotide sequence ID" value="NZ_LUUB01000013.1"/>
</dbReference>
<proteinExistence type="predicted"/>
<dbReference type="EMBL" id="LUUB01000013">
    <property type="protein sequence ID" value="OAF16554.1"/>
    <property type="molecule type" value="Genomic_DNA"/>
</dbReference>
<evidence type="ECO:0000313" key="1">
    <source>
        <dbReference type="EMBL" id="OAF16554.1"/>
    </source>
</evidence>
<dbReference type="Proteomes" id="UP000076959">
    <property type="component" value="Unassembled WGS sequence"/>
</dbReference>
<evidence type="ECO:0000313" key="2">
    <source>
        <dbReference type="Proteomes" id="UP000076959"/>
    </source>
</evidence>
<dbReference type="AlphaFoldDB" id="A0A176Z8R8"/>
<protein>
    <submittedName>
        <fullName evidence="1">Uncharacterized protein</fullName>
    </submittedName>
</protein>
<gene>
    <name evidence="1" type="ORF">AYJ54_05200</name>
</gene>
<keyword evidence="2" id="KW-1185">Reference proteome</keyword>
<sequence>MGSNEQSPDSTAVFIEELGLHLSKQDGVDPELANIISTHLLQVAPAQDVVSLTKAAIVKLAAQRAASPKDNAHG</sequence>
<comment type="caution">
    <text evidence="1">The sequence shown here is derived from an EMBL/GenBank/DDBJ whole genome shotgun (WGS) entry which is preliminary data.</text>
</comment>
<reference evidence="1 2" key="1">
    <citation type="submission" date="2016-03" db="EMBL/GenBank/DDBJ databases">
        <title>Draft Genome Sequence of the Strain BR 10245 (Bradyrhizobium sp.) isolated from nodules of Centrolobium paraense.</title>
        <authorList>
            <person name="Simoes-Araujo J.L.Sr."/>
            <person name="Barauna A.C."/>
            <person name="Silva K."/>
            <person name="Zilli J.E."/>
        </authorList>
    </citation>
    <scope>NUCLEOTIDE SEQUENCE [LARGE SCALE GENOMIC DNA]</scope>
    <source>
        <strain evidence="1 2">BR 10245</strain>
    </source>
</reference>
<organism evidence="1 2">
    <name type="scientific">Bradyrhizobium centrolobii</name>
    <dbReference type="NCBI Taxonomy" id="1505087"/>
    <lineage>
        <taxon>Bacteria</taxon>
        <taxon>Pseudomonadati</taxon>
        <taxon>Pseudomonadota</taxon>
        <taxon>Alphaproteobacteria</taxon>
        <taxon>Hyphomicrobiales</taxon>
        <taxon>Nitrobacteraceae</taxon>
        <taxon>Bradyrhizobium</taxon>
    </lineage>
</organism>
<dbReference type="OrthoDB" id="9924418at2"/>
<accession>A0A176Z8R8</accession>